<feature type="chain" id="PRO_5013113991" description="Leucine-rich repeat-containing N-terminal plant-type domain-containing protein" evidence="12">
    <location>
        <begin position="22"/>
        <end position="599"/>
    </location>
</feature>
<evidence type="ECO:0000256" key="4">
    <source>
        <dbReference type="ARBA" id="ARBA00022614"/>
    </source>
</evidence>
<dbReference type="Gramene" id="OMO60085">
    <property type="protein sequence ID" value="OMO60085"/>
    <property type="gene ID" value="CCACVL1_24409"/>
</dbReference>
<dbReference type="OrthoDB" id="1060944at2759"/>
<dbReference type="PANTHER" id="PTHR48063:SF112">
    <property type="entry name" value="RECEPTOR LIKE PROTEIN 30-LIKE"/>
    <property type="match status" value="1"/>
</dbReference>
<keyword evidence="15" id="KW-1185">Reference proteome</keyword>
<dbReference type="InterPro" id="IPR032675">
    <property type="entry name" value="LRR_dom_sf"/>
</dbReference>
<dbReference type="SMART" id="SM00369">
    <property type="entry name" value="LRR_TYP"/>
    <property type="match status" value="7"/>
</dbReference>
<dbReference type="Pfam" id="PF00560">
    <property type="entry name" value="LRR_1"/>
    <property type="match status" value="9"/>
</dbReference>
<name>A0A1R3GPQ0_COCAP</name>
<feature type="signal peptide" evidence="12">
    <location>
        <begin position="1"/>
        <end position="21"/>
    </location>
</feature>
<evidence type="ECO:0000256" key="10">
    <source>
        <dbReference type="ARBA" id="ARBA00023170"/>
    </source>
</evidence>
<evidence type="ECO:0000256" key="7">
    <source>
        <dbReference type="ARBA" id="ARBA00022737"/>
    </source>
</evidence>
<dbReference type="InterPro" id="IPR013210">
    <property type="entry name" value="LRR_N_plant-typ"/>
</dbReference>
<dbReference type="InterPro" id="IPR046956">
    <property type="entry name" value="RLP23-like"/>
</dbReference>
<dbReference type="PANTHER" id="PTHR48063">
    <property type="entry name" value="LRR RECEPTOR-LIKE KINASE"/>
    <property type="match status" value="1"/>
</dbReference>
<keyword evidence="4" id="KW-0433">Leucine-rich repeat</keyword>
<dbReference type="Proteomes" id="UP000188268">
    <property type="component" value="Unassembled WGS sequence"/>
</dbReference>
<sequence length="599" mass="67068">MEITAIYRCLLLLLLCSNCRGCRDEEWNALQQIKSSINNPIGTAFSNWYGKDCCRWEGVECNVSTNRVSTIYIIQKRDPSLEESWYPNASLFAQFDYLKELKLSGNNIGGFTSPHELYRLKHLEELDLHDNSITNASSHLCWRDLPSLVSLDLSKNKLQGNIPNCLCDNSCTELDLSDNELHGSIPACLGNMTWLKHLDLSHNQFNGYFPSVLIHNLTSIESLILSRNKLKGRVPLSIFANLSRLKKLDISHNSHLEIQPESESPSWFPSFSLNGLKLGGCNLKSIPSFISQQQDLRFLDLSNNSLSGPFPKILYNMSSQLTALDISENFLHEELPDDVGRIFLQLHYLNVSFNSFNGKVPPSMGRMNQLVILDMSNNEFVGEIPSNGSCSLEYLRLSGNKLRGDVLPRNSSLPNLKWLYLENNDLSGTFPGSLSKSSDLQMVNMQHNGLSGELSSGLPALPRLKALLLGGNRFEGFIPPQLCQMRDLHILDLSRNNLSGGIPTCIDNITSLTQLQGSYHVNMEYDSRIVFDFAIKGAVYTYKGPVASFLCGIDVSSNRLTGMMTFAIRPVPYENIQEFSSAFIHSVKPPQLQIQLSSN</sequence>
<accession>A0A1R3GPQ0</accession>
<dbReference type="Pfam" id="PF13516">
    <property type="entry name" value="LRR_6"/>
    <property type="match status" value="1"/>
</dbReference>
<evidence type="ECO:0000256" key="1">
    <source>
        <dbReference type="ARBA" id="ARBA00004251"/>
    </source>
</evidence>
<dbReference type="AlphaFoldDB" id="A0A1R3GPQ0"/>
<evidence type="ECO:0000256" key="5">
    <source>
        <dbReference type="ARBA" id="ARBA00022692"/>
    </source>
</evidence>
<proteinExistence type="inferred from homology"/>
<organism evidence="14 15">
    <name type="scientific">Corchorus capsularis</name>
    <name type="common">Jute</name>
    <dbReference type="NCBI Taxonomy" id="210143"/>
    <lineage>
        <taxon>Eukaryota</taxon>
        <taxon>Viridiplantae</taxon>
        <taxon>Streptophyta</taxon>
        <taxon>Embryophyta</taxon>
        <taxon>Tracheophyta</taxon>
        <taxon>Spermatophyta</taxon>
        <taxon>Magnoliopsida</taxon>
        <taxon>eudicotyledons</taxon>
        <taxon>Gunneridae</taxon>
        <taxon>Pentapetalae</taxon>
        <taxon>rosids</taxon>
        <taxon>malvids</taxon>
        <taxon>Malvales</taxon>
        <taxon>Malvaceae</taxon>
        <taxon>Grewioideae</taxon>
        <taxon>Apeibeae</taxon>
        <taxon>Corchorus</taxon>
    </lineage>
</organism>
<evidence type="ECO:0000256" key="12">
    <source>
        <dbReference type="SAM" id="SignalP"/>
    </source>
</evidence>
<evidence type="ECO:0000259" key="13">
    <source>
        <dbReference type="Pfam" id="PF08263"/>
    </source>
</evidence>
<keyword evidence="8" id="KW-1133">Transmembrane helix</keyword>
<evidence type="ECO:0000256" key="3">
    <source>
        <dbReference type="ARBA" id="ARBA00022475"/>
    </source>
</evidence>
<evidence type="ECO:0000256" key="11">
    <source>
        <dbReference type="ARBA" id="ARBA00023180"/>
    </source>
</evidence>
<dbReference type="SUPFAM" id="SSF52058">
    <property type="entry name" value="L domain-like"/>
    <property type="match status" value="1"/>
</dbReference>
<dbReference type="EMBL" id="AWWV01013771">
    <property type="protein sequence ID" value="OMO60085.1"/>
    <property type="molecule type" value="Genomic_DNA"/>
</dbReference>
<keyword evidence="10" id="KW-0675">Receptor</keyword>
<evidence type="ECO:0000313" key="14">
    <source>
        <dbReference type="EMBL" id="OMO60085.1"/>
    </source>
</evidence>
<keyword evidence="7" id="KW-0677">Repeat</keyword>
<keyword evidence="9" id="KW-0472">Membrane</keyword>
<comment type="similarity">
    <text evidence="2">Belongs to the RLP family.</text>
</comment>
<dbReference type="Pfam" id="PF08263">
    <property type="entry name" value="LRRNT_2"/>
    <property type="match status" value="1"/>
</dbReference>
<gene>
    <name evidence="14" type="ORF">CCACVL1_24409</name>
</gene>
<dbReference type="OMA" id="ESWYPNA"/>
<comment type="subcellular location">
    <subcellularLocation>
        <location evidence="1">Cell membrane</location>
        <topology evidence="1">Single-pass type I membrane protein</topology>
    </subcellularLocation>
</comment>
<evidence type="ECO:0000256" key="8">
    <source>
        <dbReference type="ARBA" id="ARBA00022989"/>
    </source>
</evidence>
<dbReference type="InterPro" id="IPR003591">
    <property type="entry name" value="Leu-rich_rpt_typical-subtyp"/>
</dbReference>
<comment type="caution">
    <text evidence="14">The sequence shown here is derived from an EMBL/GenBank/DDBJ whole genome shotgun (WGS) entry which is preliminary data.</text>
</comment>
<keyword evidence="6 12" id="KW-0732">Signal</keyword>
<protein>
    <recommendedName>
        <fullName evidence="13">Leucine-rich repeat-containing N-terminal plant-type domain-containing protein</fullName>
    </recommendedName>
</protein>
<dbReference type="GO" id="GO:0005886">
    <property type="term" value="C:plasma membrane"/>
    <property type="evidence" value="ECO:0007669"/>
    <property type="project" value="UniProtKB-SubCell"/>
</dbReference>
<dbReference type="PRINTS" id="PR00019">
    <property type="entry name" value="LEURICHRPT"/>
</dbReference>
<reference evidence="14 15" key="1">
    <citation type="submission" date="2013-09" db="EMBL/GenBank/DDBJ databases">
        <title>Corchorus capsularis genome sequencing.</title>
        <authorList>
            <person name="Alam M."/>
            <person name="Haque M.S."/>
            <person name="Islam M.S."/>
            <person name="Emdad E.M."/>
            <person name="Islam M.M."/>
            <person name="Ahmed B."/>
            <person name="Halim A."/>
            <person name="Hossen Q.M.M."/>
            <person name="Hossain M.Z."/>
            <person name="Ahmed R."/>
            <person name="Khan M.M."/>
            <person name="Islam R."/>
            <person name="Rashid M.M."/>
            <person name="Khan S.A."/>
            <person name="Rahman M.S."/>
            <person name="Alam M."/>
        </authorList>
    </citation>
    <scope>NUCLEOTIDE SEQUENCE [LARGE SCALE GENOMIC DNA]</scope>
    <source>
        <strain evidence="15">cv. CVL-1</strain>
        <tissue evidence="14">Whole seedling</tissue>
    </source>
</reference>
<evidence type="ECO:0000313" key="15">
    <source>
        <dbReference type="Proteomes" id="UP000188268"/>
    </source>
</evidence>
<keyword evidence="5" id="KW-0812">Transmembrane</keyword>
<dbReference type="Gene3D" id="3.80.10.10">
    <property type="entry name" value="Ribonuclease Inhibitor"/>
    <property type="match status" value="5"/>
</dbReference>
<keyword evidence="3" id="KW-1003">Cell membrane</keyword>
<evidence type="ECO:0000256" key="9">
    <source>
        <dbReference type="ARBA" id="ARBA00023136"/>
    </source>
</evidence>
<evidence type="ECO:0000256" key="2">
    <source>
        <dbReference type="ARBA" id="ARBA00009592"/>
    </source>
</evidence>
<dbReference type="InterPro" id="IPR001611">
    <property type="entry name" value="Leu-rich_rpt"/>
</dbReference>
<keyword evidence="11" id="KW-0325">Glycoprotein</keyword>
<dbReference type="STRING" id="210143.A0A1R3GPQ0"/>
<dbReference type="FunFam" id="3.80.10.10:FF:000383">
    <property type="entry name" value="Leucine-rich repeat receptor protein kinase EMS1"/>
    <property type="match status" value="2"/>
</dbReference>
<evidence type="ECO:0000256" key="6">
    <source>
        <dbReference type="ARBA" id="ARBA00022729"/>
    </source>
</evidence>
<feature type="domain" description="Leucine-rich repeat-containing N-terminal plant-type" evidence="13">
    <location>
        <begin position="25"/>
        <end position="62"/>
    </location>
</feature>